<keyword evidence="3" id="KW-1185">Reference proteome</keyword>
<reference evidence="2 3" key="1">
    <citation type="submission" date="2024-02" db="EMBL/GenBank/DDBJ databases">
        <title>Haloferula sargassicola NBRC 104335.</title>
        <authorList>
            <person name="Ichikawa N."/>
            <person name="Katano-Makiyama Y."/>
            <person name="Hidaka K."/>
        </authorList>
    </citation>
    <scope>NUCLEOTIDE SEQUENCE [LARGE SCALE GENOMIC DNA]</scope>
    <source>
        <strain evidence="2 3">NBRC 104335</strain>
    </source>
</reference>
<keyword evidence="1" id="KW-0732">Signal</keyword>
<evidence type="ECO:0000313" key="2">
    <source>
        <dbReference type="EMBL" id="GAA5481359.1"/>
    </source>
</evidence>
<dbReference type="RefSeq" id="WP_353565507.1">
    <property type="nucleotide sequence ID" value="NZ_BAABRI010000002.1"/>
</dbReference>
<evidence type="ECO:0000313" key="3">
    <source>
        <dbReference type="Proteomes" id="UP001476282"/>
    </source>
</evidence>
<organism evidence="2 3">
    <name type="scientific">Haloferula sargassicola</name>
    <dbReference type="NCBI Taxonomy" id="490096"/>
    <lineage>
        <taxon>Bacteria</taxon>
        <taxon>Pseudomonadati</taxon>
        <taxon>Verrucomicrobiota</taxon>
        <taxon>Verrucomicrobiia</taxon>
        <taxon>Verrucomicrobiales</taxon>
        <taxon>Verrucomicrobiaceae</taxon>
        <taxon>Haloferula</taxon>
    </lineage>
</organism>
<feature type="chain" id="PRO_5046376215" evidence="1">
    <location>
        <begin position="22"/>
        <end position="50"/>
    </location>
</feature>
<accession>A0ABP9UJ67</accession>
<comment type="caution">
    <text evidence="2">The sequence shown here is derived from an EMBL/GenBank/DDBJ whole genome shotgun (WGS) entry which is preliminary data.</text>
</comment>
<protein>
    <submittedName>
        <fullName evidence="2">Uncharacterized protein</fullName>
    </submittedName>
</protein>
<evidence type="ECO:0000256" key="1">
    <source>
        <dbReference type="SAM" id="SignalP"/>
    </source>
</evidence>
<dbReference type="PROSITE" id="PS51257">
    <property type="entry name" value="PROKAR_LIPOPROTEIN"/>
    <property type="match status" value="1"/>
</dbReference>
<name>A0ABP9UJ67_9BACT</name>
<proteinExistence type="predicted"/>
<gene>
    <name evidence="2" type="ORF">Hsar01_00568</name>
</gene>
<dbReference type="EMBL" id="BAABRI010000002">
    <property type="protein sequence ID" value="GAA5481359.1"/>
    <property type="molecule type" value="Genomic_DNA"/>
</dbReference>
<feature type="signal peptide" evidence="1">
    <location>
        <begin position="1"/>
        <end position="21"/>
    </location>
</feature>
<sequence length="50" mass="5307">MMLRIFAAVLASVFAFLSASCCCTSEPTAPPLRPLPAFSEVPAAEVDYSK</sequence>
<dbReference type="Proteomes" id="UP001476282">
    <property type="component" value="Unassembled WGS sequence"/>
</dbReference>